<protein>
    <submittedName>
        <fullName evidence="2">Glycosyltransferase involved in cell wall biosynthesis</fullName>
    </submittedName>
</protein>
<dbReference type="InterPro" id="IPR028098">
    <property type="entry name" value="Glyco_trans_4-like_N"/>
</dbReference>
<evidence type="ECO:0000259" key="1">
    <source>
        <dbReference type="Pfam" id="PF13439"/>
    </source>
</evidence>
<dbReference type="PANTHER" id="PTHR12526:SF630">
    <property type="entry name" value="GLYCOSYLTRANSFERASE"/>
    <property type="match status" value="1"/>
</dbReference>
<reference evidence="2 3" key="1">
    <citation type="journal article" date="2015" name="Stand. Genomic Sci.">
        <title>Genomic Encyclopedia of Bacterial and Archaeal Type Strains, Phase III: the genomes of soil and plant-associated and newly described type strains.</title>
        <authorList>
            <person name="Whitman W.B."/>
            <person name="Woyke T."/>
            <person name="Klenk H.P."/>
            <person name="Zhou Y."/>
            <person name="Lilburn T.G."/>
            <person name="Beck B.J."/>
            <person name="De Vos P."/>
            <person name="Vandamme P."/>
            <person name="Eisen J.A."/>
            <person name="Garrity G."/>
            <person name="Hugenholtz P."/>
            <person name="Kyrpides N.C."/>
        </authorList>
    </citation>
    <scope>NUCLEOTIDE SEQUENCE [LARGE SCALE GENOMIC DNA]</scope>
    <source>
        <strain evidence="2 3">ASC-9842</strain>
    </source>
</reference>
<evidence type="ECO:0000313" key="2">
    <source>
        <dbReference type="EMBL" id="RZT41354.1"/>
    </source>
</evidence>
<feature type="domain" description="Glycosyltransferase subfamily 4-like N-terminal" evidence="1">
    <location>
        <begin position="19"/>
        <end position="171"/>
    </location>
</feature>
<comment type="caution">
    <text evidence="2">The sequence shown here is derived from an EMBL/GenBank/DDBJ whole genome shotgun (WGS) entry which is preliminary data.</text>
</comment>
<dbReference type="Pfam" id="PF13692">
    <property type="entry name" value="Glyco_trans_1_4"/>
    <property type="match status" value="1"/>
</dbReference>
<keyword evidence="2" id="KW-0808">Transferase</keyword>
<keyword evidence="3" id="KW-1185">Reference proteome</keyword>
<proteinExistence type="predicted"/>
<accession>A0A4Q7S4I3</accession>
<sequence length="359" mass="39693">MSGTPRICFLTGTLNAYAGAERMTAVMANALAERGFPTFVLSLWDRHSCFPLVDGVSHHALFARRPSFKRAYPATVAGIRRFLKAHRIDILVEVDTMLALFTLPASVGLPVRKIAWEHCFFDQDLGRPMRRVARRLAARFHDDIVVLTDRDHARWEEALQPRANVLTVPNPLPFAFPPDAATRKAKVVLAVGRLTHAKGFDILLRAWAMVAERAPDWRLIIAGEGESRPELERLRAQLGLAESVELPGAREDVSSLYQGASVFCLSSRYEGFGLVLLEAMSHGLPVVSTDCEAGPRALLSDREALLVPTENPEALASAITALMDNTAVANDMALAGRQKARDFELGRIVDQWQQLLCQH</sequence>
<organism evidence="2 3">
    <name type="scientific">Cupriavidus agavae</name>
    <dbReference type="NCBI Taxonomy" id="1001822"/>
    <lineage>
        <taxon>Bacteria</taxon>
        <taxon>Pseudomonadati</taxon>
        <taxon>Pseudomonadota</taxon>
        <taxon>Betaproteobacteria</taxon>
        <taxon>Burkholderiales</taxon>
        <taxon>Burkholderiaceae</taxon>
        <taxon>Cupriavidus</taxon>
    </lineage>
</organism>
<dbReference type="EMBL" id="SGXM01000001">
    <property type="protein sequence ID" value="RZT41354.1"/>
    <property type="molecule type" value="Genomic_DNA"/>
</dbReference>
<dbReference type="OrthoDB" id="570545at2"/>
<dbReference type="Proteomes" id="UP000291078">
    <property type="component" value="Unassembled WGS sequence"/>
</dbReference>
<dbReference type="GO" id="GO:0016757">
    <property type="term" value="F:glycosyltransferase activity"/>
    <property type="evidence" value="ECO:0007669"/>
    <property type="project" value="UniProtKB-ARBA"/>
</dbReference>
<dbReference type="Pfam" id="PF13439">
    <property type="entry name" value="Glyco_transf_4"/>
    <property type="match status" value="1"/>
</dbReference>
<dbReference type="CDD" id="cd03820">
    <property type="entry name" value="GT4_AmsD-like"/>
    <property type="match status" value="1"/>
</dbReference>
<dbReference type="PANTHER" id="PTHR12526">
    <property type="entry name" value="GLYCOSYLTRANSFERASE"/>
    <property type="match status" value="1"/>
</dbReference>
<dbReference type="SUPFAM" id="SSF53756">
    <property type="entry name" value="UDP-Glycosyltransferase/glycogen phosphorylase"/>
    <property type="match status" value="1"/>
</dbReference>
<gene>
    <name evidence="2" type="ORF">EV147_0341</name>
</gene>
<name>A0A4Q7S4I3_9BURK</name>
<dbReference type="AlphaFoldDB" id="A0A4Q7S4I3"/>
<dbReference type="RefSeq" id="WP_130389400.1">
    <property type="nucleotide sequence ID" value="NZ_SGXM01000001.1"/>
</dbReference>
<dbReference type="Gene3D" id="3.40.50.2000">
    <property type="entry name" value="Glycogen Phosphorylase B"/>
    <property type="match status" value="2"/>
</dbReference>
<evidence type="ECO:0000313" key="3">
    <source>
        <dbReference type="Proteomes" id="UP000291078"/>
    </source>
</evidence>